<accession>A0ABW0NR98</accession>
<keyword evidence="2" id="KW-1185">Reference proteome</keyword>
<evidence type="ECO:0000313" key="2">
    <source>
        <dbReference type="Proteomes" id="UP001596039"/>
    </source>
</evidence>
<gene>
    <name evidence="1" type="ORF">ACFPJ4_12040</name>
</gene>
<comment type="caution">
    <text evidence="1">The sequence shown here is derived from an EMBL/GenBank/DDBJ whole genome shotgun (WGS) entry which is preliminary data.</text>
</comment>
<name>A0ABW0NR98_9MICO</name>
<sequence length="85" mass="9512">MPSEPLDVDEHIEVDGIMMRVRANSNGHGIWNVSDESGSIGTLAESHPYRPAPSPRYIARSSSWPTAETVDGWEDGLRFLLRHRP</sequence>
<protein>
    <submittedName>
        <fullName evidence="1">Uncharacterized protein</fullName>
    </submittedName>
</protein>
<dbReference type="RefSeq" id="WP_386740688.1">
    <property type="nucleotide sequence ID" value="NZ_JBHSMG010000003.1"/>
</dbReference>
<organism evidence="1 2">
    <name type="scientific">Lysinimonas soli</name>
    <dbReference type="NCBI Taxonomy" id="1074233"/>
    <lineage>
        <taxon>Bacteria</taxon>
        <taxon>Bacillati</taxon>
        <taxon>Actinomycetota</taxon>
        <taxon>Actinomycetes</taxon>
        <taxon>Micrococcales</taxon>
        <taxon>Microbacteriaceae</taxon>
        <taxon>Lysinimonas</taxon>
    </lineage>
</organism>
<proteinExistence type="predicted"/>
<evidence type="ECO:0000313" key="1">
    <source>
        <dbReference type="EMBL" id="MFC5502971.1"/>
    </source>
</evidence>
<dbReference type="Proteomes" id="UP001596039">
    <property type="component" value="Unassembled WGS sequence"/>
</dbReference>
<reference evidence="2" key="1">
    <citation type="journal article" date="2019" name="Int. J. Syst. Evol. Microbiol.">
        <title>The Global Catalogue of Microorganisms (GCM) 10K type strain sequencing project: providing services to taxonomists for standard genome sequencing and annotation.</title>
        <authorList>
            <consortium name="The Broad Institute Genomics Platform"/>
            <consortium name="The Broad Institute Genome Sequencing Center for Infectious Disease"/>
            <person name="Wu L."/>
            <person name="Ma J."/>
        </authorList>
    </citation>
    <scope>NUCLEOTIDE SEQUENCE [LARGE SCALE GENOMIC DNA]</scope>
    <source>
        <strain evidence="2">CGMCC 4.6997</strain>
    </source>
</reference>
<dbReference type="EMBL" id="JBHSMG010000003">
    <property type="protein sequence ID" value="MFC5502971.1"/>
    <property type="molecule type" value="Genomic_DNA"/>
</dbReference>